<proteinExistence type="predicted"/>
<accession>A0A0L0DE66</accession>
<dbReference type="InterPro" id="IPR012340">
    <property type="entry name" value="NA-bd_OB-fold"/>
</dbReference>
<evidence type="ECO:0000313" key="1">
    <source>
        <dbReference type="EMBL" id="KNC50612.1"/>
    </source>
</evidence>
<dbReference type="Proteomes" id="UP000054408">
    <property type="component" value="Unassembled WGS sequence"/>
</dbReference>
<keyword evidence="2" id="KW-1185">Reference proteome</keyword>
<dbReference type="SUPFAM" id="SSF50249">
    <property type="entry name" value="Nucleic acid-binding proteins"/>
    <property type="match status" value="1"/>
</dbReference>
<dbReference type="GeneID" id="25560560"/>
<protein>
    <submittedName>
        <fullName evidence="1">Uncharacterized protein</fullName>
    </submittedName>
</protein>
<dbReference type="RefSeq" id="XP_013762499.1">
    <property type="nucleotide sequence ID" value="XM_013907045.1"/>
</dbReference>
<dbReference type="AlphaFoldDB" id="A0A0L0DE66"/>
<sequence length="471" mass="48522">MNAPPLHAALARTPIGSIRATSTNVVVLGSIVALRSLRYFTRKRPRRTPATAPASRLGPLRGAVTSLVIRDGTGDILVEAWDAAAEAVAAVAAAATADATTAGLVACLAVENPEVKPRDASSSHGPRTTSAFKLVLSSATGQGVVPVSAGDVLAATSASTLSYLPDHVAGVGSGALTALAAAPRKVDLAVVRVVARESTTRGKLKLVLVDAGGARAALYVPDDVAAFVAPEITSGSLVALHGAKMLPDSGAGASLPALTLPFGGSVTLLPSFEAPDELDAHFDAAVAVHARKTRAARLRQTSTLRALLSDAPGSHNELRETTIAELSRSSFALGSDAPIGVLRGVRVLDFGLPFAARDRSRAFYTACPQCSRAMRPICPSGHVLEPGTTGQPCWRVEMRLLDETGVTAPITVFGEVAQTLLGSLTHAAYATLSDDAVLVLLHSSILWATVDAAFELSASTGELRLLALRRA</sequence>
<evidence type="ECO:0000313" key="2">
    <source>
        <dbReference type="Proteomes" id="UP000054408"/>
    </source>
</evidence>
<reference evidence="1 2" key="1">
    <citation type="submission" date="2010-05" db="EMBL/GenBank/DDBJ databases">
        <title>The Genome Sequence of Thecamonas trahens ATCC 50062.</title>
        <authorList>
            <consortium name="The Broad Institute Genome Sequencing Platform"/>
            <person name="Russ C."/>
            <person name="Cuomo C."/>
            <person name="Shea T."/>
            <person name="Young S.K."/>
            <person name="Zeng Q."/>
            <person name="Koehrsen M."/>
            <person name="Haas B."/>
            <person name="Borodovsky M."/>
            <person name="Guigo R."/>
            <person name="Alvarado L."/>
            <person name="Berlin A."/>
            <person name="Bochicchio J."/>
            <person name="Borenstein D."/>
            <person name="Chapman S."/>
            <person name="Chen Z."/>
            <person name="Freedman E."/>
            <person name="Gellesch M."/>
            <person name="Goldberg J."/>
            <person name="Griggs A."/>
            <person name="Gujja S."/>
            <person name="Heilman E."/>
            <person name="Heiman D."/>
            <person name="Hepburn T."/>
            <person name="Howarth C."/>
            <person name="Jen D."/>
            <person name="Larson L."/>
            <person name="Mehta T."/>
            <person name="Park D."/>
            <person name="Pearson M."/>
            <person name="Roberts A."/>
            <person name="Saif S."/>
            <person name="Shenoy N."/>
            <person name="Sisk P."/>
            <person name="Stolte C."/>
            <person name="Sykes S."/>
            <person name="Thomson T."/>
            <person name="Walk T."/>
            <person name="White J."/>
            <person name="Yandava C."/>
            <person name="Burger G."/>
            <person name="Gray M.W."/>
            <person name="Holland P.W.H."/>
            <person name="King N."/>
            <person name="Lang F.B.F."/>
            <person name="Roger A.J."/>
            <person name="Ruiz-Trillo I."/>
            <person name="Lander E."/>
            <person name="Nusbaum C."/>
        </authorList>
    </citation>
    <scope>NUCLEOTIDE SEQUENCE [LARGE SCALE GENOMIC DNA]</scope>
    <source>
        <strain evidence="1 2">ATCC 50062</strain>
    </source>
</reference>
<dbReference type="Gene3D" id="2.40.50.140">
    <property type="entry name" value="Nucleic acid-binding proteins"/>
    <property type="match status" value="2"/>
</dbReference>
<dbReference type="EMBL" id="GL349435">
    <property type="protein sequence ID" value="KNC50612.1"/>
    <property type="molecule type" value="Genomic_DNA"/>
</dbReference>
<organism evidence="1 2">
    <name type="scientific">Thecamonas trahens ATCC 50062</name>
    <dbReference type="NCBI Taxonomy" id="461836"/>
    <lineage>
        <taxon>Eukaryota</taxon>
        <taxon>Apusozoa</taxon>
        <taxon>Apusomonadida</taxon>
        <taxon>Apusomonadidae</taxon>
        <taxon>Thecamonas</taxon>
    </lineage>
</organism>
<gene>
    <name evidence="1" type="ORF">AMSG_00773</name>
</gene>
<name>A0A0L0DE66_THETB</name>